<evidence type="ECO:0000256" key="2">
    <source>
        <dbReference type="ARBA" id="ARBA00022573"/>
    </source>
</evidence>
<dbReference type="Pfam" id="PF00590">
    <property type="entry name" value="TP_methylase"/>
    <property type="match status" value="1"/>
</dbReference>
<dbReference type="NCBIfam" id="TIGR02469">
    <property type="entry name" value="CbiT"/>
    <property type="match status" value="1"/>
</dbReference>
<comment type="caution">
    <text evidence="7">The sequence shown here is derived from an EMBL/GenBank/DDBJ whole genome shotgun (WGS) entry which is preliminary data.</text>
</comment>
<dbReference type="EMBL" id="CAKLPX010000008">
    <property type="protein sequence ID" value="CAH0993381.1"/>
    <property type="molecule type" value="Genomic_DNA"/>
</dbReference>
<evidence type="ECO:0000256" key="5">
    <source>
        <dbReference type="ARBA" id="ARBA00022691"/>
    </source>
</evidence>
<evidence type="ECO:0000259" key="6">
    <source>
        <dbReference type="Pfam" id="PF00590"/>
    </source>
</evidence>
<dbReference type="CDD" id="cd02440">
    <property type="entry name" value="AdoMet_MTases"/>
    <property type="match status" value="1"/>
</dbReference>
<name>A0ABM9AJG5_9GAMM</name>
<evidence type="ECO:0000313" key="8">
    <source>
        <dbReference type="Proteomes" id="UP000838100"/>
    </source>
</evidence>
<gene>
    <name evidence="7" type="primary">cobL</name>
    <name evidence="7" type="ORF">SIN8267_03530</name>
</gene>
<dbReference type="EC" id="2.1.1.132" evidence="7"/>
<dbReference type="InterPro" id="IPR006365">
    <property type="entry name" value="Cbl_synth_CobL"/>
</dbReference>
<dbReference type="PANTHER" id="PTHR43182">
    <property type="entry name" value="COBALT-PRECORRIN-6B C(15)-METHYLTRANSFERASE (DECARBOXYLATING)"/>
    <property type="match status" value="1"/>
</dbReference>
<dbReference type="InterPro" id="IPR014008">
    <property type="entry name" value="Cbl_synth_MTase_CbiT"/>
</dbReference>
<dbReference type="InterPro" id="IPR029063">
    <property type="entry name" value="SAM-dependent_MTases_sf"/>
</dbReference>
<organism evidence="7 8">
    <name type="scientific">Sinobacterium norvegicum</name>
    <dbReference type="NCBI Taxonomy" id="1641715"/>
    <lineage>
        <taxon>Bacteria</taxon>
        <taxon>Pseudomonadati</taxon>
        <taxon>Pseudomonadota</taxon>
        <taxon>Gammaproteobacteria</taxon>
        <taxon>Cellvibrionales</taxon>
        <taxon>Spongiibacteraceae</taxon>
        <taxon>Sinobacterium</taxon>
    </lineage>
</organism>
<dbReference type="GO" id="GO:0046025">
    <property type="term" value="F:precorrin-6Y C5,15-methyltransferase (decarboxylating) activity"/>
    <property type="evidence" value="ECO:0007669"/>
    <property type="project" value="UniProtKB-EC"/>
</dbReference>
<keyword evidence="8" id="KW-1185">Reference proteome</keyword>
<keyword evidence="3 7" id="KW-0489">Methyltransferase</keyword>
<dbReference type="CDD" id="cd11644">
    <property type="entry name" value="Precorrin-6Y-MT"/>
    <property type="match status" value="1"/>
</dbReference>
<dbReference type="RefSeq" id="WP_237446061.1">
    <property type="nucleotide sequence ID" value="NZ_CAKLPX010000008.1"/>
</dbReference>
<dbReference type="InterPro" id="IPR035996">
    <property type="entry name" value="4pyrrol_Methylase_sf"/>
</dbReference>
<feature type="domain" description="Tetrapyrrole methylase" evidence="6">
    <location>
        <begin position="5"/>
        <end position="196"/>
    </location>
</feature>
<dbReference type="SUPFAM" id="SSF53335">
    <property type="entry name" value="S-adenosyl-L-methionine-dependent methyltransferases"/>
    <property type="match status" value="1"/>
</dbReference>
<comment type="pathway">
    <text evidence="1">Cofactor biosynthesis; adenosylcobalamin biosynthesis.</text>
</comment>
<dbReference type="InterPro" id="IPR050714">
    <property type="entry name" value="Cobalamin_biosynth_MTase"/>
</dbReference>
<dbReference type="InterPro" id="IPR014776">
    <property type="entry name" value="4pyrrole_Mease_sub2"/>
</dbReference>
<dbReference type="SUPFAM" id="SSF53790">
    <property type="entry name" value="Tetrapyrrole methylase"/>
    <property type="match status" value="1"/>
</dbReference>
<evidence type="ECO:0000256" key="4">
    <source>
        <dbReference type="ARBA" id="ARBA00022679"/>
    </source>
</evidence>
<evidence type="ECO:0000313" key="7">
    <source>
        <dbReference type="EMBL" id="CAH0993381.1"/>
    </source>
</evidence>
<dbReference type="Gene3D" id="3.40.50.150">
    <property type="entry name" value="Vaccinia Virus protein VP39"/>
    <property type="match status" value="1"/>
</dbReference>
<dbReference type="InterPro" id="IPR012818">
    <property type="entry name" value="CbiE"/>
</dbReference>
<dbReference type="PANTHER" id="PTHR43182:SF1">
    <property type="entry name" value="COBALT-PRECORRIN-7 C(5)-METHYLTRANSFERASE"/>
    <property type="match status" value="1"/>
</dbReference>
<dbReference type="InterPro" id="IPR000878">
    <property type="entry name" value="4pyrrol_Mease"/>
</dbReference>
<dbReference type="Gene3D" id="3.40.1010.10">
    <property type="entry name" value="Cobalt-precorrin-4 Transmethylase, Domain 1"/>
    <property type="match status" value="1"/>
</dbReference>
<keyword evidence="5" id="KW-0949">S-adenosyl-L-methionine</keyword>
<dbReference type="Gene3D" id="3.30.950.10">
    <property type="entry name" value="Methyltransferase, Cobalt-precorrin-4 Transmethylase, Domain 2"/>
    <property type="match status" value="1"/>
</dbReference>
<keyword evidence="4 7" id="KW-0808">Transferase</keyword>
<dbReference type="Proteomes" id="UP000838100">
    <property type="component" value="Unassembled WGS sequence"/>
</dbReference>
<dbReference type="NCBIfam" id="TIGR02467">
    <property type="entry name" value="CbiE"/>
    <property type="match status" value="1"/>
</dbReference>
<evidence type="ECO:0000256" key="3">
    <source>
        <dbReference type="ARBA" id="ARBA00022603"/>
    </source>
</evidence>
<dbReference type="GO" id="GO:0032259">
    <property type="term" value="P:methylation"/>
    <property type="evidence" value="ECO:0007669"/>
    <property type="project" value="UniProtKB-KW"/>
</dbReference>
<proteinExistence type="predicted"/>
<protein>
    <submittedName>
        <fullName evidence="7">Precorrin-6Y C(5,15)-methyltransferase [decarboxylating]</fullName>
        <ecNumber evidence="7">2.1.1.132</ecNumber>
    </submittedName>
</protein>
<dbReference type="PIRSF" id="PIRSF036428">
    <property type="entry name" value="CobL"/>
    <property type="match status" value="1"/>
</dbReference>
<keyword evidence="2" id="KW-0169">Cobalamin biosynthesis</keyword>
<accession>A0ABM9AJG5</accession>
<dbReference type="InterPro" id="IPR014777">
    <property type="entry name" value="4pyrrole_Mease_sub1"/>
</dbReference>
<evidence type="ECO:0000256" key="1">
    <source>
        <dbReference type="ARBA" id="ARBA00004953"/>
    </source>
</evidence>
<reference evidence="7" key="1">
    <citation type="submission" date="2021-12" db="EMBL/GenBank/DDBJ databases">
        <authorList>
            <person name="Rodrigo-Torres L."/>
            <person name="Arahal R. D."/>
            <person name="Lucena T."/>
        </authorList>
    </citation>
    <scope>NUCLEOTIDE SEQUENCE</scope>
    <source>
        <strain evidence="7">CECT 8267</strain>
    </source>
</reference>
<sequence>MNIDVIGLGVSAEAVLDRRAAEAVQRGQIIVGSPRQLATVERYLSAENQVQRVELPKLAELKQAIVQWRQQGVSQLVVLASGDPLFYGIGRWLGQNSAGGHVCFHPGVSSIQAACHQLGLSLQDVDVISLHGRPLMLLRRHLKAFQHLLILTDKHSQPRQLAEQCHLLGFGDASITVCEQLGYPEQRLREFSVEQLLADNTLAFDLLHVSVIQTQQNRGYLPAFPGIEDQHYITDADKGKGLLTKRQVRLSILSLLAPTNGDRLWDIGAGCGGVAIELARWAPRASVLAVEHHPVRFECLQQNQQRFGVVDNLQLLNQRAPQCLEAQTEAANKVFIGGSDGELNNLLLMVWQQLPVDGVIVVSAVTENTKIKILQFIEQQLPKIDQSCHWQSVQVAVSQGDVLASQLLYRPNLPVTLFKMVKTQGQL</sequence>